<accession>A0ACB8TP73</accession>
<proteinExistence type="predicted"/>
<evidence type="ECO:0000313" key="1">
    <source>
        <dbReference type="EMBL" id="KAI0083812.1"/>
    </source>
</evidence>
<evidence type="ECO:0000313" key="2">
    <source>
        <dbReference type="Proteomes" id="UP001055072"/>
    </source>
</evidence>
<dbReference type="Proteomes" id="UP001055072">
    <property type="component" value="Unassembled WGS sequence"/>
</dbReference>
<comment type="caution">
    <text evidence="1">The sequence shown here is derived from an EMBL/GenBank/DDBJ whole genome shotgun (WGS) entry which is preliminary data.</text>
</comment>
<reference evidence="1" key="1">
    <citation type="journal article" date="2021" name="Environ. Microbiol.">
        <title>Gene family expansions and transcriptome signatures uncover fungal adaptations to wood decay.</title>
        <authorList>
            <person name="Hage H."/>
            <person name="Miyauchi S."/>
            <person name="Viragh M."/>
            <person name="Drula E."/>
            <person name="Min B."/>
            <person name="Chaduli D."/>
            <person name="Navarro D."/>
            <person name="Favel A."/>
            <person name="Norest M."/>
            <person name="Lesage-Meessen L."/>
            <person name="Balint B."/>
            <person name="Merenyi Z."/>
            <person name="de Eugenio L."/>
            <person name="Morin E."/>
            <person name="Martinez A.T."/>
            <person name="Baldrian P."/>
            <person name="Stursova M."/>
            <person name="Martinez M.J."/>
            <person name="Novotny C."/>
            <person name="Magnuson J.K."/>
            <person name="Spatafora J.W."/>
            <person name="Maurice S."/>
            <person name="Pangilinan J."/>
            <person name="Andreopoulos W."/>
            <person name="LaButti K."/>
            <person name="Hundley H."/>
            <person name="Na H."/>
            <person name="Kuo A."/>
            <person name="Barry K."/>
            <person name="Lipzen A."/>
            <person name="Henrissat B."/>
            <person name="Riley R."/>
            <person name="Ahrendt S."/>
            <person name="Nagy L.G."/>
            <person name="Grigoriev I.V."/>
            <person name="Martin F."/>
            <person name="Rosso M.N."/>
        </authorList>
    </citation>
    <scope>NUCLEOTIDE SEQUENCE</scope>
    <source>
        <strain evidence="1">CBS 384.51</strain>
    </source>
</reference>
<gene>
    <name evidence="1" type="ORF">BDY19DRAFT_998288</name>
</gene>
<dbReference type="EMBL" id="MU274953">
    <property type="protein sequence ID" value="KAI0083812.1"/>
    <property type="molecule type" value="Genomic_DNA"/>
</dbReference>
<organism evidence="1 2">
    <name type="scientific">Irpex rosettiformis</name>
    <dbReference type="NCBI Taxonomy" id="378272"/>
    <lineage>
        <taxon>Eukaryota</taxon>
        <taxon>Fungi</taxon>
        <taxon>Dikarya</taxon>
        <taxon>Basidiomycota</taxon>
        <taxon>Agaricomycotina</taxon>
        <taxon>Agaricomycetes</taxon>
        <taxon>Polyporales</taxon>
        <taxon>Irpicaceae</taxon>
        <taxon>Irpex</taxon>
    </lineage>
</organism>
<name>A0ACB8TP73_9APHY</name>
<keyword evidence="2" id="KW-1185">Reference proteome</keyword>
<protein>
    <submittedName>
        <fullName evidence="1">Uncharacterized protein</fullName>
    </submittedName>
</protein>
<sequence>MPAVEPQQAEELPPAVPAPQIPPLPPDLDEDELWQAVGDIVLPSEDTVCLPKGCAKTTMHLQSYEILHQAREEAVADKEPKHRESGMVPRFYQEDYAKVFLLEVDTGLICTTGSGKTEAFVLPLLADLVLNKGKGNLWGLGYSQMADKRKRTTSTSKTASKKEPKPPIPAKADTNAAGALDTTKEKRSQRPHVEEVTNESEGKKSEKESTVSSEEEELEEDADAQLARLQVNWTAVVYVFYKTGVTIVHVGGRHTLQFHCDGLGCKSSVLHYLGMHDSTSTRNLRKHIQTCKSWGEEALAIAKRAGLRADKTHKCFKDIVRSRSIKKAFECTGKGKVSYSLCQHTRSKTWSSELRLLFRPCRFSSTKAVFSLFDISKDKDNTATLDNAEKVLMELAEGLELEEAANRVLDDIDSDDRLMEDDDNDIGDSMKKVMASMSPEELDKLRASALPVQTVLVKISFTIIDSLTILLLA</sequence>